<dbReference type="Pfam" id="PF03704">
    <property type="entry name" value="BTAD"/>
    <property type="match status" value="1"/>
</dbReference>
<dbReference type="InterPro" id="IPR011990">
    <property type="entry name" value="TPR-like_helical_dom_sf"/>
</dbReference>
<evidence type="ECO:0000256" key="2">
    <source>
        <dbReference type="ARBA" id="ARBA00023015"/>
    </source>
</evidence>
<dbReference type="CDD" id="cd15831">
    <property type="entry name" value="BTAD"/>
    <property type="match status" value="1"/>
</dbReference>
<dbReference type="Gene3D" id="1.25.40.10">
    <property type="entry name" value="Tetratricopeptide repeat domain"/>
    <property type="match status" value="2"/>
</dbReference>
<dbReference type="RefSeq" id="WP_344506979.1">
    <property type="nucleotide sequence ID" value="NZ_BAAAQD010000016.1"/>
</dbReference>
<dbReference type="InterPro" id="IPR058852">
    <property type="entry name" value="HTH_77"/>
</dbReference>
<reference evidence="7 8" key="1">
    <citation type="journal article" date="2019" name="Int. J. Syst. Evol. Microbiol.">
        <title>The Global Catalogue of Microorganisms (GCM) 10K type strain sequencing project: providing services to taxonomists for standard genome sequencing and annotation.</title>
        <authorList>
            <consortium name="The Broad Institute Genomics Platform"/>
            <consortium name="The Broad Institute Genome Sequencing Center for Infectious Disease"/>
            <person name="Wu L."/>
            <person name="Ma J."/>
        </authorList>
    </citation>
    <scope>NUCLEOTIDE SEQUENCE [LARGE SCALE GENOMIC DNA]</scope>
    <source>
        <strain evidence="7 8">JCM 15933</strain>
    </source>
</reference>
<proteinExistence type="inferred from homology"/>
<evidence type="ECO:0000256" key="3">
    <source>
        <dbReference type="ARBA" id="ARBA00023125"/>
    </source>
</evidence>
<dbReference type="InterPro" id="IPR027417">
    <property type="entry name" value="P-loop_NTPase"/>
</dbReference>
<name>A0ABN2BHY2_9ACTN</name>
<dbReference type="SUPFAM" id="SSF52540">
    <property type="entry name" value="P-loop containing nucleoside triphosphate hydrolases"/>
    <property type="match status" value="1"/>
</dbReference>
<evidence type="ECO:0000256" key="4">
    <source>
        <dbReference type="ARBA" id="ARBA00023163"/>
    </source>
</evidence>
<accession>A0ABN2BHY2</accession>
<dbReference type="PANTHER" id="PTHR35807">
    <property type="entry name" value="TRANSCRIPTIONAL REGULATOR REDD-RELATED"/>
    <property type="match status" value="1"/>
</dbReference>
<dbReference type="InterPro" id="IPR016032">
    <property type="entry name" value="Sig_transdc_resp-reg_C-effctor"/>
</dbReference>
<comment type="caution">
    <text evidence="7">The sequence shown here is derived from an EMBL/GenBank/DDBJ whole genome shotgun (WGS) entry which is preliminary data.</text>
</comment>
<feature type="DNA-binding region" description="OmpR/PhoB-type" evidence="5">
    <location>
        <begin position="1"/>
        <end position="100"/>
    </location>
</feature>
<dbReference type="SMART" id="SM01043">
    <property type="entry name" value="BTAD"/>
    <property type="match status" value="1"/>
</dbReference>
<dbReference type="InterPro" id="IPR005158">
    <property type="entry name" value="BTAD"/>
</dbReference>
<protein>
    <recommendedName>
        <fullName evidence="6">OmpR/PhoB-type domain-containing protein</fullName>
    </recommendedName>
</protein>
<keyword evidence="3 5" id="KW-0238">DNA-binding</keyword>
<dbReference type="SUPFAM" id="SSF48452">
    <property type="entry name" value="TPR-like"/>
    <property type="match status" value="1"/>
</dbReference>
<dbReference type="Gene3D" id="1.10.10.10">
    <property type="entry name" value="Winged helix-like DNA-binding domain superfamily/Winged helix DNA-binding domain"/>
    <property type="match status" value="1"/>
</dbReference>
<keyword evidence="8" id="KW-1185">Reference proteome</keyword>
<dbReference type="SUPFAM" id="SSF46894">
    <property type="entry name" value="C-terminal effector domain of the bipartite response regulators"/>
    <property type="match status" value="1"/>
</dbReference>
<dbReference type="InterPro" id="IPR051677">
    <property type="entry name" value="AfsR-DnrI-RedD_regulator"/>
</dbReference>
<dbReference type="PROSITE" id="PS51755">
    <property type="entry name" value="OMPR_PHOB"/>
    <property type="match status" value="1"/>
</dbReference>
<dbReference type="InterPro" id="IPR001867">
    <property type="entry name" value="OmpR/PhoB-type_DNA-bd"/>
</dbReference>
<dbReference type="Pfam" id="PF25872">
    <property type="entry name" value="HTH_77"/>
    <property type="match status" value="1"/>
</dbReference>
<organism evidence="7 8">
    <name type="scientific">Dactylosporangium maewongense</name>
    <dbReference type="NCBI Taxonomy" id="634393"/>
    <lineage>
        <taxon>Bacteria</taxon>
        <taxon>Bacillati</taxon>
        <taxon>Actinomycetota</taxon>
        <taxon>Actinomycetes</taxon>
        <taxon>Micromonosporales</taxon>
        <taxon>Micromonosporaceae</taxon>
        <taxon>Dactylosporangium</taxon>
    </lineage>
</organism>
<keyword evidence="4" id="KW-0804">Transcription</keyword>
<dbReference type="PANTHER" id="PTHR35807:SF1">
    <property type="entry name" value="TRANSCRIPTIONAL REGULATOR REDD"/>
    <property type="match status" value="1"/>
</dbReference>
<keyword evidence="2" id="KW-0805">Transcription regulation</keyword>
<comment type="similarity">
    <text evidence="1">Belongs to the AfsR/DnrI/RedD regulatory family.</text>
</comment>
<feature type="domain" description="OmpR/PhoB-type" evidence="6">
    <location>
        <begin position="1"/>
        <end position="100"/>
    </location>
</feature>
<dbReference type="SMART" id="SM00862">
    <property type="entry name" value="Trans_reg_C"/>
    <property type="match status" value="1"/>
</dbReference>
<evidence type="ECO:0000313" key="7">
    <source>
        <dbReference type="EMBL" id="GAA1541403.1"/>
    </source>
</evidence>
<evidence type="ECO:0000256" key="5">
    <source>
        <dbReference type="PROSITE-ProRule" id="PRU01091"/>
    </source>
</evidence>
<evidence type="ECO:0000259" key="6">
    <source>
        <dbReference type="PROSITE" id="PS51755"/>
    </source>
</evidence>
<dbReference type="Gene3D" id="3.40.50.300">
    <property type="entry name" value="P-loop containing nucleotide triphosphate hydrolases"/>
    <property type="match status" value="1"/>
</dbReference>
<sequence>MADPRFGVLGRLEVTIAGDQVDLGGLRPRMLLALLLSTGGQEVPFHRIVEVLWGAEPPATALGTVHSHLARLRRALEPDRPPRSPSRVLVRVGGGYAVRPAPGAFDADVFSALAAEGQDLIANGQLEPGRAALDQALGLWRGGAYADFPDASFALVAGRRLEEVRVQARIGRVTADVGLGRHEAVIPELSGLAREHPGREQLWQLLAVALYRSGRQVDALDVLREARETLAGRFGVDAGPGLRGLETAILRHEPLASGGPVIEVTSDVPPQDTDFVGRAADLVAVADLLRSARVVTVTGPPGVGKSRLVLEYGQRHADLTGIPTVWWPEEPGPATRLLVVDGAPSPRDVAAALERAAAPGLRVLLAAREPLGVPGEALLELAPLPVGEAVDLFLTRMPGAAARAPGTADRRLAAAVCAAVGCLPAAVERAATLSRALPLAVLAAHLREDPTALLGPATDPLGGALTPADATLLGQLSVFEGGFDLDAMDAVAPGRRGRLPGLVDRSLIQVHRDGGTAHRYRMGRPLRQYARHLLDEDEGARAVRRHREWARRMAAEAATGLRTAAADDWLRRLHAERRNVRAALRSALADGDGAAAVDIAGGVAWYWFHDAATAEGTAWLRAALAAGGQDRSATGQSARSRALLGLSALRSIAGDVPDAVAQAHEAVWDAERAGHDYLRADALCCLSFVAAASGDATFAGEAATRAHRAAERVGWPDLLAQGRMVSGHARYLAGDLTGAAELLTEARHAARDCGYGWVVTVASWLGVEVALDQARYDDARHAALRLTSRLDDAPTVSSWLVTSLSLARALTLTGDGEAGALLWGAVTGIGRRVGLTAQAIGRANAHRNRHGAPAPRHADAYVRGLDMSRTEAGALIATLTP</sequence>
<gene>
    <name evidence="7" type="ORF">GCM10009827_071090</name>
</gene>
<evidence type="ECO:0000256" key="1">
    <source>
        <dbReference type="ARBA" id="ARBA00005820"/>
    </source>
</evidence>
<dbReference type="Proteomes" id="UP001501470">
    <property type="component" value="Unassembled WGS sequence"/>
</dbReference>
<dbReference type="InterPro" id="IPR036388">
    <property type="entry name" value="WH-like_DNA-bd_sf"/>
</dbReference>
<dbReference type="EMBL" id="BAAAQD010000016">
    <property type="protein sequence ID" value="GAA1541403.1"/>
    <property type="molecule type" value="Genomic_DNA"/>
</dbReference>
<evidence type="ECO:0000313" key="8">
    <source>
        <dbReference type="Proteomes" id="UP001501470"/>
    </source>
</evidence>
<dbReference type="Pfam" id="PF00486">
    <property type="entry name" value="Trans_reg_C"/>
    <property type="match status" value="1"/>
</dbReference>